<dbReference type="AlphaFoldDB" id="A0AAE0XIR7"/>
<accession>A0AAE0XIR7</accession>
<dbReference type="EMBL" id="JAULSO010000001">
    <property type="protein sequence ID" value="KAK3694174.1"/>
    <property type="molecule type" value="Genomic_DNA"/>
</dbReference>
<name>A0AAE0XIR7_9PEZI</name>
<evidence type="ECO:0000313" key="3">
    <source>
        <dbReference type="Proteomes" id="UP001270362"/>
    </source>
</evidence>
<organism evidence="2 3">
    <name type="scientific">Podospora appendiculata</name>
    <dbReference type="NCBI Taxonomy" id="314037"/>
    <lineage>
        <taxon>Eukaryota</taxon>
        <taxon>Fungi</taxon>
        <taxon>Dikarya</taxon>
        <taxon>Ascomycota</taxon>
        <taxon>Pezizomycotina</taxon>
        <taxon>Sordariomycetes</taxon>
        <taxon>Sordariomycetidae</taxon>
        <taxon>Sordariales</taxon>
        <taxon>Podosporaceae</taxon>
        <taxon>Podospora</taxon>
    </lineage>
</organism>
<protein>
    <recommendedName>
        <fullName evidence="4">Aflatoxin regulatory protein domain-containing protein</fullName>
    </recommendedName>
</protein>
<gene>
    <name evidence="2" type="ORF">B0T22DRAFT_451818</name>
</gene>
<keyword evidence="3" id="KW-1185">Reference proteome</keyword>
<dbReference type="Proteomes" id="UP001270362">
    <property type="component" value="Unassembled WGS sequence"/>
</dbReference>
<evidence type="ECO:0000256" key="1">
    <source>
        <dbReference type="SAM" id="MobiDB-lite"/>
    </source>
</evidence>
<evidence type="ECO:0000313" key="2">
    <source>
        <dbReference type="EMBL" id="KAK3694174.1"/>
    </source>
</evidence>
<feature type="region of interest" description="Disordered" evidence="1">
    <location>
        <begin position="125"/>
        <end position="153"/>
    </location>
</feature>
<sequence length="356" mass="38696">MDTTAGFNCSSTSSIMPQITSFQPIAMPQPVSHLASINQLCAADSLHMHVSAGEYIFDSPDHHVNILPEELAETSLRIQRAVRSLPSFHGDILSLSSRPVDELLETACCLVNLIDRYTMGRISMPSDTHHGGDDMRQHAHGTSVDSSPEMTYESPFLQPSSPIMHSHNQSAADTSMYLMILSSHQALLGAFEDIGSSLLQCIRELPQPAGSPATDFISSSTTQIVSHLLARLDVAVSSLAGSADLLHAVGHIEVPPATATTTTTASLLSPISSLSSSSSSTTSPDGFDNFYEARRIPAAGGYSHNHFQPRDERADAGHHHRQLSAFLVFEQMEQRQLRVQEQVEMLKELIRWSSAI</sequence>
<comment type="caution">
    <text evidence="2">The sequence shown here is derived from an EMBL/GenBank/DDBJ whole genome shotgun (WGS) entry which is preliminary data.</text>
</comment>
<proteinExistence type="predicted"/>
<evidence type="ECO:0008006" key="4">
    <source>
        <dbReference type="Google" id="ProtNLM"/>
    </source>
</evidence>
<feature type="compositionally biased region" description="Basic and acidic residues" evidence="1">
    <location>
        <begin position="127"/>
        <end position="137"/>
    </location>
</feature>
<reference evidence="2" key="1">
    <citation type="journal article" date="2023" name="Mol. Phylogenet. Evol.">
        <title>Genome-scale phylogeny and comparative genomics of the fungal order Sordariales.</title>
        <authorList>
            <person name="Hensen N."/>
            <person name="Bonometti L."/>
            <person name="Westerberg I."/>
            <person name="Brannstrom I.O."/>
            <person name="Guillou S."/>
            <person name="Cros-Aarteil S."/>
            <person name="Calhoun S."/>
            <person name="Haridas S."/>
            <person name="Kuo A."/>
            <person name="Mondo S."/>
            <person name="Pangilinan J."/>
            <person name="Riley R."/>
            <person name="LaButti K."/>
            <person name="Andreopoulos B."/>
            <person name="Lipzen A."/>
            <person name="Chen C."/>
            <person name="Yan M."/>
            <person name="Daum C."/>
            <person name="Ng V."/>
            <person name="Clum A."/>
            <person name="Steindorff A."/>
            <person name="Ohm R.A."/>
            <person name="Martin F."/>
            <person name="Silar P."/>
            <person name="Natvig D.O."/>
            <person name="Lalanne C."/>
            <person name="Gautier V."/>
            <person name="Ament-Velasquez S.L."/>
            <person name="Kruys A."/>
            <person name="Hutchinson M.I."/>
            <person name="Powell A.J."/>
            <person name="Barry K."/>
            <person name="Miller A.N."/>
            <person name="Grigoriev I.V."/>
            <person name="Debuchy R."/>
            <person name="Gladieux P."/>
            <person name="Hiltunen Thoren M."/>
            <person name="Johannesson H."/>
        </authorList>
    </citation>
    <scope>NUCLEOTIDE SEQUENCE</scope>
    <source>
        <strain evidence="2">CBS 314.62</strain>
    </source>
</reference>
<reference evidence="2" key="2">
    <citation type="submission" date="2023-06" db="EMBL/GenBank/DDBJ databases">
        <authorList>
            <consortium name="Lawrence Berkeley National Laboratory"/>
            <person name="Haridas S."/>
            <person name="Hensen N."/>
            <person name="Bonometti L."/>
            <person name="Westerberg I."/>
            <person name="Brannstrom I.O."/>
            <person name="Guillou S."/>
            <person name="Cros-Aarteil S."/>
            <person name="Calhoun S."/>
            <person name="Kuo A."/>
            <person name="Mondo S."/>
            <person name="Pangilinan J."/>
            <person name="Riley R."/>
            <person name="Labutti K."/>
            <person name="Andreopoulos B."/>
            <person name="Lipzen A."/>
            <person name="Chen C."/>
            <person name="Yanf M."/>
            <person name="Daum C."/>
            <person name="Ng V."/>
            <person name="Clum A."/>
            <person name="Steindorff A."/>
            <person name="Ohm R."/>
            <person name="Martin F."/>
            <person name="Silar P."/>
            <person name="Natvig D."/>
            <person name="Lalanne C."/>
            <person name="Gautier V."/>
            <person name="Ament-Velasquez S.L."/>
            <person name="Kruys A."/>
            <person name="Hutchinson M.I."/>
            <person name="Powell A.J."/>
            <person name="Barry K."/>
            <person name="Miller A.N."/>
            <person name="Grigoriev I.V."/>
            <person name="Debuchy R."/>
            <person name="Gladieux P."/>
            <person name="Thoren M.H."/>
            <person name="Johannesson H."/>
        </authorList>
    </citation>
    <scope>NUCLEOTIDE SEQUENCE</scope>
    <source>
        <strain evidence="2">CBS 314.62</strain>
    </source>
</reference>